<dbReference type="AlphaFoldDB" id="A0A498IJ80"/>
<sequence>MVGCHIPARAPTTSQARLHRSTILSVLGPNHAITWVTHLGIALVANSLNFGVPKESEGSELPKIFVLGRDENIHIRLRGSTPLGDVGCHNPPPLGARRPRRHTSDQGLAQRLFTQKDLNLRQRRWIELLSDYDCTIEYHPGRANMVADALSRKSRGQTKLRGRGRGPKQTISCYSGVELRPIVRALSGPKTDNIVLRWCRAKADNIVLQWSRARAPINKTVRAWSGPKMDNIVLRWSHTVLFLGTYTKTSQWVTYHGIALAANSLNFKVTKESEANDLPKSLMVGRDENIHIRLR</sequence>
<dbReference type="PANTHER" id="PTHR34072">
    <property type="entry name" value="ENZYMATIC POLYPROTEIN-RELATED"/>
    <property type="match status" value="1"/>
</dbReference>
<evidence type="ECO:0000313" key="2">
    <source>
        <dbReference type="Proteomes" id="UP000290289"/>
    </source>
</evidence>
<dbReference type="PANTHER" id="PTHR34072:SF52">
    <property type="entry name" value="RIBONUCLEASE H"/>
    <property type="match status" value="1"/>
</dbReference>
<protein>
    <recommendedName>
        <fullName evidence="3">Reverse transcriptase RNase H-like domain-containing protein</fullName>
    </recommendedName>
</protein>
<name>A0A498IJ80_MALDO</name>
<organism evidence="1 2">
    <name type="scientific">Malus domestica</name>
    <name type="common">Apple</name>
    <name type="synonym">Pyrus malus</name>
    <dbReference type="NCBI Taxonomy" id="3750"/>
    <lineage>
        <taxon>Eukaryota</taxon>
        <taxon>Viridiplantae</taxon>
        <taxon>Streptophyta</taxon>
        <taxon>Embryophyta</taxon>
        <taxon>Tracheophyta</taxon>
        <taxon>Spermatophyta</taxon>
        <taxon>Magnoliopsida</taxon>
        <taxon>eudicotyledons</taxon>
        <taxon>Gunneridae</taxon>
        <taxon>Pentapetalae</taxon>
        <taxon>rosids</taxon>
        <taxon>fabids</taxon>
        <taxon>Rosales</taxon>
        <taxon>Rosaceae</taxon>
        <taxon>Amygdaloideae</taxon>
        <taxon>Maleae</taxon>
        <taxon>Malus</taxon>
    </lineage>
</organism>
<gene>
    <name evidence="1" type="ORF">DVH24_005533</name>
</gene>
<comment type="caution">
    <text evidence="1">The sequence shown here is derived from an EMBL/GenBank/DDBJ whole genome shotgun (WGS) entry which is preliminary data.</text>
</comment>
<dbReference type="EMBL" id="RDQH01000337">
    <property type="protein sequence ID" value="RXH83280.1"/>
    <property type="molecule type" value="Genomic_DNA"/>
</dbReference>
<accession>A0A498IJ80</accession>
<dbReference type="Proteomes" id="UP000290289">
    <property type="component" value="Chromosome 11"/>
</dbReference>
<evidence type="ECO:0000313" key="1">
    <source>
        <dbReference type="EMBL" id="RXH83280.1"/>
    </source>
</evidence>
<evidence type="ECO:0008006" key="3">
    <source>
        <dbReference type="Google" id="ProtNLM"/>
    </source>
</evidence>
<keyword evidence="2" id="KW-1185">Reference proteome</keyword>
<reference evidence="1 2" key="1">
    <citation type="submission" date="2018-10" db="EMBL/GenBank/DDBJ databases">
        <title>A high-quality apple genome assembly.</title>
        <authorList>
            <person name="Hu J."/>
        </authorList>
    </citation>
    <scope>NUCLEOTIDE SEQUENCE [LARGE SCALE GENOMIC DNA]</scope>
    <source>
        <strain evidence="2">cv. HFTH1</strain>
        <tissue evidence="1">Young leaf</tissue>
    </source>
</reference>
<proteinExistence type="predicted"/>